<proteinExistence type="predicted"/>
<protein>
    <submittedName>
        <fullName evidence="1">Uncharacterized protein</fullName>
    </submittedName>
</protein>
<organism evidence="1 2">
    <name type="scientific">Entomophthora muscae</name>
    <dbReference type="NCBI Taxonomy" id="34485"/>
    <lineage>
        <taxon>Eukaryota</taxon>
        <taxon>Fungi</taxon>
        <taxon>Fungi incertae sedis</taxon>
        <taxon>Zoopagomycota</taxon>
        <taxon>Entomophthoromycotina</taxon>
        <taxon>Entomophthoromycetes</taxon>
        <taxon>Entomophthorales</taxon>
        <taxon>Entomophthoraceae</taxon>
        <taxon>Entomophthora</taxon>
    </lineage>
</organism>
<accession>A0ACC2RES1</accession>
<evidence type="ECO:0000313" key="1">
    <source>
        <dbReference type="EMBL" id="KAJ9048549.1"/>
    </source>
</evidence>
<keyword evidence="2" id="KW-1185">Reference proteome</keyword>
<name>A0ACC2RES1_9FUNG</name>
<dbReference type="Proteomes" id="UP001165960">
    <property type="component" value="Unassembled WGS sequence"/>
</dbReference>
<reference evidence="1" key="1">
    <citation type="submission" date="2022-04" db="EMBL/GenBank/DDBJ databases">
        <title>Genome of the entomopathogenic fungus Entomophthora muscae.</title>
        <authorList>
            <person name="Elya C."/>
            <person name="Lovett B.R."/>
            <person name="Lee E."/>
            <person name="Macias A.M."/>
            <person name="Hajek A.E."/>
            <person name="De Bivort B.L."/>
            <person name="Kasson M.T."/>
            <person name="De Fine Licht H.H."/>
            <person name="Stajich J.E."/>
        </authorList>
    </citation>
    <scope>NUCLEOTIDE SEQUENCE</scope>
    <source>
        <strain evidence="1">Berkeley</strain>
    </source>
</reference>
<sequence>MQFETMKIENLVNASDGNIVKLKNNFVKYENHLKPVLKKNMTSLCKEEVTGTSATLPEIDKIQCQLESLAIFNNIKFPEICEESVKQEKQGSILMVEIQDL</sequence>
<evidence type="ECO:0000313" key="2">
    <source>
        <dbReference type="Proteomes" id="UP001165960"/>
    </source>
</evidence>
<dbReference type="EMBL" id="QTSX02007376">
    <property type="protein sequence ID" value="KAJ9048549.1"/>
    <property type="molecule type" value="Genomic_DNA"/>
</dbReference>
<gene>
    <name evidence="1" type="ORF">DSO57_1034009</name>
</gene>
<comment type="caution">
    <text evidence="1">The sequence shown here is derived from an EMBL/GenBank/DDBJ whole genome shotgun (WGS) entry which is preliminary data.</text>
</comment>